<feature type="non-terminal residue" evidence="1">
    <location>
        <position position="174"/>
    </location>
</feature>
<gene>
    <name evidence="1" type="ORF">BOW53_15550</name>
</gene>
<dbReference type="AlphaFoldDB" id="A0A1T2L068"/>
<accession>A0A1T2L068</accession>
<reference evidence="1 2" key="1">
    <citation type="submission" date="2016-11" db="EMBL/GenBank/DDBJ databases">
        <title>Mixed transmission modes and dynamic genome evolution in an obligate animal-bacterial symbiosis.</title>
        <authorList>
            <person name="Russell S.L."/>
            <person name="Corbett-Detig R.B."/>
            <person name="Cavanaugh C.M."/>
        </authorList>
    </citation>
    <scope>NUCLEOTIDE SEQUENCE [LARGE SCALE GENOMIC DNA]</scope>
    <source>
        <strain evidence="1">Sveles-Q1</strain>
    </source>
</reference>
<evidence type="ECO:0000313" key="1">
    <source>
        <dbReference type="EMBL" id="OOZ38454.1"/>
    </source>
</evidence>
<dbReference type="Proteomes" id="UP000191110">
    <property type="component" value="Unassembled WGS sequence"/>
</dbReference>
<protein>
    <submittedName>
        <fullName evidence="1">Uncharacterized protein</fullName>
    </submittedName>
</protein>
<name>A0A1T2L068_9GAMM</name>
<evidence type="ECO:0000313" key="2">
    <source>
        <dbReference type="Proteomes" id="UP000191110"/>
    </source>
</evidence>
<dbReference type="EMBL" id="MPRL01000091">
    <property type="protein sequence ID" value="OOZ38454.1"/>
    <property type="molecule type" value="Genomic_DNA"/>
</dbReference>
<comment type="caution">
    <text evidence="1">The sequence shown here is derived from an EMBL/GenBank/DDBJ whole genome shotgun (WGS) entry which is preliminary data.</text>
</comment>
<proteinExistence type="predicted"/>
<keyword evidence="2" id="KW-1185">Reference proteome</keyword>
<sequence>MGLMKHYWMELQEQEWQEQKEAWIREELDDPDADESTDGWERLESAFDDMHAIFGSYEDDYFVAGKSRIDIFNETMEASKEIANVPVSDSSRANLSVMLHTHIVTAVEAYLSSTFIETALSAETHMRKLVESDPEFESRKFSRGVAIFAEACFGRPSPSKRQILNATVYAYGAP</sequence>
<organism evidence="1 2">
    <name type="scientific">Solemya pervernicosa gill symbiont</name>
    <dbReference type="NCBI Taxonomy" id="642797"/>
    <lineage>
        <taxon>Bacteria</taxon>
        <taxon>Pseudomonadati</taxon>
        <taxon>Pseudomonadota</taxon>
        <taxon>Gammaproteobacteria</taxon>
        <taxon>sulfur-oxidizing symbionts</taxon>
    </lineage>
</organism>